<gene>
    <name evidence="7" type="ORF">BCR32DRAFT_295384</name>
</gene>
<keyword evidence="4" id="KW-0206">Cytoskeleton</keyword>
<keyword evidence="8" id="KW-1185">Reference proteome</keyword>
<name>A0A1Y1WW85_9FUNG</name>
<dbReference type="Pfam" id="PF14886">
    <property type="entry name" value="FAM183"/>
    <property type="match status" value="1"/>
</dbReference>
<accession>A0A1Y1WW85</accession>
<reference evidence="7 8" key="1">
    <citation type="submission" date="2016-08" db="EMBL/GenBank/DDBJ databases">
        <title>A Parts List for Fungal Cellulosomes Revealed by Comparative Genomics.</title>
        <authorList>
            <consortium name="DOE Joint Genome Institute"/>
            <person name="Haitjema C.H."/>
            <person name="Gilmore S.P."/>
            <person name="Henske J.K."/>
            <person name="Solomon K.V."/>
            <person name="De Groot R."/>
            <person name="Kuo A."/>
            <person name="Mondo S.J."/>
            <person name="Salamov A.A."/>
            <person name="Labutti K."/>
            <person name="Zhao Z."/>
            <person name="Chiniquy J."/>
            <person name="Barry K."/>
            <person name="Brewer H.M."/>
            <person name="Purvine S.O."/>
            <person name="Wright A.T."/>
            <person name="Boxma B."/>
            <person name="Van Alen T."/>
            <person name="Hackstein J.H."/>
            <person name="Baker S.E."/>
            <person name="Grigoriev I.V."/>
            <person name="O'Malley M.A."/>
        </authorList>
    </citation>
    <scope>NUCLEOTIDE SEQUENCE [LARGE SCALE GENOMIC DNA]</scope>
    <source>
        <strain evidence="7 8">S4</strain>
    </source>
</reference>
<evidence type="ECO:0000313" key="7">
    <source>
        <dbReference type="EMBL" id="ORX77821.1"/>
    </source>
</evidence>
<dbReference type="AlphaFoldDB" id="A0A1Y1WW85"/>
<evidence type="ECO:0000313" key="8">
    <source>
        <dbReference type="Proteomes" id="UP000193944"/>
    </source>
</evidence>
<dbReference type="PANTHER" id="PTHR33865:SF3">
    <property type="entry name" value="PROTEIN FAM183B"/>
    <property type="match status" value="1"/>
</dbReference>
<evidence type="ECO:0000256" key="6">
    <source>
        <dbReference type="ARBA" id="ARBA00034777"/>
    </source>
</evidence>
<dbReference type="GO" id="GO:0005856">
    <property type="term" value="C:cytoskeleton"/>
    <property type="evidence" value="ECO:0007669"/>
    <property type="project" value="UniProtKB-SubCell"/>
</dbReference>
<keyword evidence="3" id="KW-0963">Cytoplasm</keyword>
<comment type="similarity">
    <text evidence="6">Belongs to the CFAP144 family.</text>
</comment>
<dbReference type="Proteomes" id="UP000193944">
    <property type="component" value="Unassembled WGS sequence"/>
</dbReference>
<comment type="subcellular location">
    <subcellularLocation>
        <location evidence="1">Cell projection</location>
        <location evidence="1">Cilium</location>
    </subcellularLocation>
    <subcellularLocation>
        <location evidence="2">Cytoplasm</location>
        <location evidence="2">Cytoskeleton</location>
    </subcellularLocation>
</comment>
<reference evidence="7 8" key="2">
    <citation type="submission" date="2016-08" db="EMBL/GenBank/DDBJ databases">
        <title>Pervasive Adenine N6-methylation of Active Genes in Fungi.</title>
        <authorList>
            <consortium name="DOE Joint Genome Institute"/>
            <person name="Mondo S.J."/>
            <person name="Dannebaum R.O."/>
            <person name="Kuo R.C."/>
            <person name="Labutti K."/>
            <person name="Haridas S."/>
            <person name="Kuo A."/>
            <person name="Salamov A."/>
            <person name="Ahrendt S.R."/>
            <person name="Lipzen A."/>
            <person name="Sullivan W."/>
            <person name="Andreopoulos W.B."/>
            <person name="Clum A."/>
            <person name="Lindquist E."/>
            <person name="Daum C."/>
            <person name="Ramamoorthy G.K."/>
            <person name="Gryganskyi A."/>
            <person name="Culley D."/>
            <person name="Magnuson J.K."/>
            <person name="James T.Y."/>
            <person name="O'Malley M.A."/>
            <person name="Stajich J.E."/>
            <person name="Spatafora J.W."/>
            <person name="Visel A."/>
            <person name="Grigoriev I.V."/>
        </authorList>
    </citation>
    <scope>NUCLEOTIDE SEQUENCE [LARGE SCALE GENOMIC DNA]</scope>
    <source>
        <strain evidence="7 8">S4</strain>
    </source>
</reference>
<dbReference type="PANTHER" id="PTHR33865">
    <property type="entry name" value="PROTEIN FAM183B"/>
    <property type="match status" value="1"/>
</dbReference>
<proteinExistence type="inferred from homology"/>
<protein>
    <submittedName>
        <fullName evidence="7">Uncharacterized protein</fullName>
    </submittedName>
</protein>
<dbReference type="GO" id="GO:0097546">
    <property type="term" value="C:ciliary base"/>
    <property type="evidence" value="ECO:0007669"/>
    <property type="project" value="TreeGrafter"/>
</dbReference>
<organism evidence="7 8">
    <name type="scientific">Anaeromyces robustus</name>
    <dbReference type="NCBI Taxonomy" id="1754192"/>
    <lineage>
        <taxon>Eukaryota</taxon>
        <taxon>Fungi</taxon>
        <taxon>Fungi incertae sedis</taxon>
        <taxon>Chytridiomycota</taxon>
        <taxon>Chytridiomycota incertae sedis</taxon>
        <taxon>Neocallimastigomycetes</taxon>
        <taxon>Neocallimastigales</taxon>
        <taxon>Neocallimastigaceae</taxon>
        <taxon>Anaeromyces</taxon>
    </lineage>
</organism>
<evidence type="ECO:0000256" key="1">
    <source>
        <dbReference type="ARBA" id="ARBA00004138"/>
    </source>
</evidence>
<evidence type="ECO:0000256" key="5">
    <source>
        <dbReference type="ARBA" id="ARBA00023273"/>
    </source>
</evidence>
<dbReference type="EMBL" id="MCFG01000233">
    <property type="protein sequence ID" value="ORX77821.1"/>
    <property type="molecule type" value="Genomic_DNA"/>
</dbReference>
<comment type="caution">
    <text evidence="7">The sequence shown here is derived from an EMBL/GenBank/DDBJ whole genome shotgun (WGS) entry which is preliminary data.</text>
</comment>
<sequence>MATNNAKTENKEKAISDAIFIERIKKENKYYKIYDSYTLNKNITKKLVNTEKPQCVSVQDRKLTEEVDDEYIKMVEYQNLPPNKKYILPLTESQNYGWDCKVLLPETMTDPRLRFPLRSTDIRTNGNCSKRSGTMAASKKS</sequence>
<keyword evidence="5" id="KW-0966">Cell projection</keyword>
<dbReference type="OrthoDB" id="446290at2759"/>
<dbReference type="InterPro" id="IPR029214">
    <property type="entry name" value="CFAP144"/>
</dbReference>
<evidence type="ECO:0000256" key="4">
    <source>
        <dbReference type="ARBA" id="ARBA00023212"/>
    </source>
</evidence>
<evidence type="ECO:0000256" key="3">
    <source>
        <dbReference type="ARBA" id="ARBA00022490"/>
    </source>
</evidence>
<dbReference type="STRING" id="1754192.A0A1Y1WW85"/>
<evidence type="ECO:0000256" key="2">
    <source>
        <dbReference type="ARBA" id="ARBA00004245"/>
    </source>
</evidence>